<dbReference type="Pfam" id="PF11744">
    <property type="entry name" value="ALMT"/>
    <property type="match status" value="1"/>
</dbReference>
<keyword evidence="5 9" id="KW-1133">Transmembrane helix</keyword>
<organism evidence="10 11">
    <name type="scientific">Cuscuta campestris</name>
    <dbReference type="NCBI Taxonomy" id="132261"/>
    <lineage>
        <taxon>Eukaryota</taxon>
        <taxon>Viridiplantae</taxon>
        <taxon>Streptophyta</taxon>
        <taxon>Embryophyta</taxon>
        <taxon>Tracheophyta</taxon>
        <taxon>Spermatophyta</taxon>
        <taxon>Magnoliopsida</taxon>
        <taxon>eudicotyledons</taxon>
        <taxon>Gunneridae</taxon>
        <taxon>Pentapetalae</taxon>
        <taxon>asterids</taxon>
        <taxon>lamiids</taxon>
        <taxon>Solanales</taxon>
        <taxon>Convolvulaceae</taxon>
        <taxon>Cuscuteae</taxon>
        <taxon>Cuscuta</taxon>
        <taxon>Cuscuta subgen. Grammica</taxon>
        <taxon>Cuscuta sect. Cleistogrammica</taxon>
    </lineage>
</organism>
<feature type="transmembrane region" description="Helical" evidence="9">
    <location>
        <begin position="197"/>
        <end position="219"/>
    </location>
</feature>
<evidence type="ECO:0000256" key="5">
    <source>
        <dbReference type="ARBA" id="ARBA00022989"/>
    </source>
</evidence>
<feature type="transmembrane region" description="Helical" evidence="9">
    <location>
        <begin position="56"/>
        <end position="75"/>
    </location>
</feature>
<evidence type="ECO:0000256" key="7">
    <source>
        <dbReference type="ARBA" id="ARBA00023136"/>
    </source>
</evidence>
<keyword evidence="11" id="KW-1185">Reference proteome</keyword>
<dbReference type="GO" id="GO:0016020">
    <property type="term" value="C:membrane"/>
    <property type="evidence" value="ECO:0007669"/>
    <property type="project" value="UniProtKB-SubCell"/>
</dbReference>
<evidence type="ECO:0008006" key="12">
    <source>
        <dbReference type="Google" id="ProtNLM"/>
    </source>
</evidence>
<accession>A0A484L545</accession>
<evidence type="ECO:0000256" key="9">
    <source>
        <dbReference type="SAM" id="Phobius"/>
    </source>
</evidence>
<evidence type="ECO:0000256" key="3">
    <source>
        <dbReference type="ARBA" id="ARBA00022448"/>
    </source>
</evidence>
<keyword evidence="8" id="KW-0407">Ion channel</keyword>
<evidence type="ECO:0000256" key="6">
    <source>
        <dbReference type="ARBA" id="ARBA00023065"/>
    </source>
</evidence>
<dbReference type="AlphaFoldDB" id="A0A484L545"/>
<evidence type="ECO:0000256" key="4">
    <source>
        <dbReference type="ARBA" id="ARBA00022692"/>
    </source>
</evidence>
<evidence type="ECO:0000256" key="2">
    <source>
        <dbReference type="ARBA" id="ARBA00007079"/>
    </source>
</evidence>
<comment type="subcellular location">
    <subcellularLocation>
        <location evidence="1">Membrane</location>
        <topology evidence="1">Multi-pass membrane protein</topology>
    </subcellularLocation>
</comment>
<evidence type="ECO:0000256" key="1">
    <source>
        <dbReference type="ARBA" id="ARBA00004141"/>
    </source>
</evidence>
<dbReference type="EMBL" id="OOIL02001013">
    <property type="protein sequence ID" value="VFQ71422.1"/>
    <property type="molecule type" value="Genomic_DNA"/>
</dbReference>
<evidence type="ECO:0000256" key="8">
    <source>
        <dbReference type="ARBA" id="ARBA00023303"/>
    </source>
</evidence>
<feature type="transmembrane region" description="Helical" evidence="9">
    <location>
        <begin position="112"/>
        <end position="129"/>
    </location>
</feature>
<dbReference type="InterPro" id="IPR020966">
    <property type="entry name" value="ALMT"/>
</dbReference>
<dbReference type="GO" id="GO:0015743">
    <property type="term" value="P:malate transport"/>
    <property type="evidence" value="ECO:0007669"/>
    <property type="project" value="InterPro"/>
</dbReference>
<dbReference type="OrthoDB" id="68611at2759"/>
<name>A0A484L545_9ASTE</name>
<sequence>MQMESSMHGGENPSAATGIFGRWRRKLKAFPKDLFGKAVEFARQTRALAKDDPRRVIHSFKVGLSLTLVSLLYYLHPFYKSFGVSTMWAVVTVVVVFEFSVGATLGKGVNRGLATLVACGLGIGAHYLANQSGKICEPLLLGLFVFLQAVTSTFVRFFPTVKARYDYGLVIFILTFCLISISGFRNEEIIDLAHKRFSAIAIGASICFIVSICVFPVWAGEDLHNLVADNLEILGFFLKGFGAEYFKDEEDGSSEAKSLLAGAGYTTVLNSKTIEETLANFARWEPGHGRFKFQHPWKQYLKIGTLTRQCASRVEALNGYLSSQLQMPKEIIRIIRGACTKMSMESGKALQELASSMRNMSHPSAAATKHLATATTAAKSLKLLLINYSPACSFSEDGGGGVVDLLQVIPAATVATILAEIVACVETIGEAVTELALLAQFKVVDGGSGGGEVIISLEEKTLKVSNSIDVIIASEPSDGRTGQTP</sequence>
<evidence type="ECO:0000313" key="11">
    <source>
        <dbReference type="Proteomes" id="UP000595140"/>
    </source>
</evidence>
<comment type="similarity">
    <text evidence="2">Belongs to the aromatic acid exporter (TC 2.A.85) family.</text>
</comment>
<gene>
    <name evidence="10" type="ORF">CCAM_LOCUS13198</name>
</gene>
<feature type="transmembrane region" description="Helical" evidence="9">
    <location>
        <begin position="87"/>
        <end position="106"/>
    </location>
</feature>
<evidence type="ECO:0000313" key="10">
    <source>
        <dbReference type="EMBL" id="VFQ71422.1"/>
    </source>
</evidence>
<feature type="transmembrane region" description="Helical" evidence="9">
    <location>
        <begin position="165"/>
        <end position="185"/>
    </location>
</feature>
<keyword evidence="7 9" id="KW-0472">Membrane</keyword>
<dbReference type="Proteomes" id="UP000595140">
    <property type="component" value="Unassembled WGS sequence"/>
</dbReference>
<protein>
    <recommendedName>
        <fullName evidence="12">Aluminum-activated malate transporter</fullName>
    </recommendedName>
</protein>
<keyword evidence="4 9" id="KW-0812">Transmembrane</keyword>
<keyword evidence="6" id="KW-0406">Ion transport</keyword>
<dbReference type="PANTHER" id="PTHR31086">
    <property type="entry name" value="ALUMINUM-ACTIVATED MALATE TRANSPORTER 10"/>
    <property type="match status" value="1"/>
</dbReference>
<feature type="transmembrane region" description="Helical" evidence="9">
    <location>
        <begin position="141"/>
        <end position="159"/>
    </location>
</feature>
<dbReference type="GO" id="GO:0034220">
    <property type="term" value="P:monoatomic ion transmembrane transport"/>
    <property type="evidence" value="ECO:0007669"/>
    <property type="project" value="UniProtKB-KW"/>
</dbReference>
<keyword evidence="3" id="KW-0813">Transport</keyword>
<reference evidence="10 11" key="1">
    <citation type="submission" date="2018-04" db="EMBL/GenBank/DDBJ databases">
        <authorList>
            <person name="Vogel A."/>
        </authorList>
    </citation>
    <scope>NUCLEOTIDE SEQUENCE [LARGE SCALE GENOMIC DNA]</scope>
</reference>
<proteinExistence type="inferred from homology"/>